<dbReference type="InterPro" id="IPR003848">
    <property type="entry name" value="DUF218"/>
</dbReference>
<evidence type="ECO:0000313" key="2">
    <source>
        <dbReference type="EMBL" id="HAC6693935.1"/>
    </source>
</evidence>
<comment type="caution">
    <text evidence="2">The sequence shown here is derived from an EMBL/GenBank/DDBJ whole genome shotgun (WGS) entry which is preliminary data.</text>
</comment>
<dbReference type="GO" id="GO:0005886">
    <property type="term" value="C:plasma membrane"/>
    <property type="evidence" value="ECO:0007669"/>
    <property type="project" value="TreeGrafter"/>
</dbReference>
<dbReference type="InterPro" id="IPR051599">
    <property type="entry name" value="Cell_Envelope_Assoc"/>
</dbReference>
<proteinExistence type="predicted"/>
<dbReference type="Gene3D" id="3.40.50.620">
    <property type="entry name" value="HUPs"/>
    <property type="match status" value="1"/>
</dbReference>
<dbReference type="CDD" id="cd06259">
    <property type="entry name" value="YdcF-like"/>
    <property type="match status" value="1"/>
</dbReference>
<dbReference type="Gene3D" id="1.10.3620.10">
    <property type="entry name" value="YdcF like domain"/>
    <property type="match status" value="1"/>
</dbReference>
<dbReference type="PANTHER" id="PTHR30336">
    <property type="entry name" value="INNER MEMBRANE PROTEIN, PROBABLE PERMEASE"/>
    <property type="match status" value="1"/>
</dbReference>
<gene>
    <name evidence="2" type="ORF">G0D16_06470</name>
</gene>
<accession>A0A702BWZ8</accession>
<name>A0A702BWZ8_SALBN</name>
<feature type="domain" description="DUF218" evidence="1">
    <location>
        <begin position="40"/>
        <end position="174"/>
    </location>
</feature>
<evidence type="ECO:0000259" key="1">
    <source>
        <dbReference type="Pfam" id="PF02698"/>
    </source>
</evidence>
<reference evidence="2" key="2">
    <citation type="submission" date="2018-09" db="EMBL/GenBank/DDBJ databases">
        <authorList>
            <consortium name="NCBI Pathogen Detection Project"/>
        </authorList>
    </citation>
    <scope>NUCLEOTIDE SEQUENCE</scope>
    <source>
        <strain evidence="2">2702-77</strain>
    </source>
</reference>
<reference evidence="2" key="1">
    <citation type="journal article" date="2018" name="Genome Biol.">
        <title>SKESA: strategic k-mer extension for scrupulous assemblies.</title>
        <authorList>
            <person name="Souvorov A."/>
            <person name="Agarwala R."/>
            <person name="Lipman D.J."/>
        </authorList>
    </citation>
    <scope>NUCLEOTIDE SEQUENCE</scope>
    <source>
        <strain evidence="2">2702-77</strain>
    </source>
</reference>
<protein>
    <submittedName>
        <fullName evidence="2">YdcF family protein</fullName>
    </submittedName>
</protein>
<dbReference type="EMBL" id="DAAMHO010000006">
    <property type="protein sequence ID" value="HAC6693935.1"/>
    <property type="molecule type" value="Genomic_DNA"/>
</dbReference>
<dbReference type="AlphaFoldDB" id="A0A702BWZ8"/>
<dbReference type="Pfam" id="PF02698">
    <property type="entry name" value="DUF218"/>
    <property type="match status" value="1"/>
</dbReference>
<dbReference type="PANTHER" id="PTHR30336:SF20">
    <property type="entry name" value="DUF218 DOMAIN-CONTAINING PROTEIN"/>
    <property type="match status" value="1"/>
</dbReference>
<dbReference type="InterPro" id="IPR014729">
    <property type="entry name" value="Rossmann-like_a/b/a_fold"/>
</dbReference>
<organism evidence="2">
    <name type="scientific">Salmonella bongori serovar 44:r:-</name>
    <dbReference type="NCBI Taxonomy" id="1967585"/>
    <lineage>
        <taxon>Bacteria</taxon>
        <taxon>Pseudomonadati</taxon>
        <taxon>Pseudomonadota</taxon>
        <taxon>Gammaproteobacteria</taxon>
        <taxon>Enterobacterales</taxon>
        <taxon>Enterobacteriaceae</taxon>
        <taxon>Salmonella</taxon>
    </lineage>
</organism>
<sequence length="266" mass="29523">MQMRQFPVLSGRTLFAVNTVGQWLAQNDFSGEQPYSSDCVILAGNAVIPTIDAACRIAKAQGVPLLISGGIGHSTPFLYAAIARHPRYNIIRTTGRTEAAILADIANQFWHIPAEKIWVEDQSTNCGENARFSCALLRQAKESINTAIVVQDPTMQRRTMATFRRVTGDDIDAPRWLSFPGFIPELCHLNDGTDFVNAEEGVWTVERYLSLIAGELPRLRDDETGYGPRGKNFIIHVDIPQDVETAWHILQSDTTLCGIAAQRVLR</sequence>